<dbReference type="SMART" id="SM00327">
    <property type="entry name" value="VWA"/>
    <property type="match status" value="1"/>
</dbReference>
<evidence type="ECO:0000313" key="3">
    <source>
        <dbReference type="EMBL" id="MBK3516430.1"/>
    </source>
</evidence>
<evidence type="ECO:0000313" key="4">
    <source>
        <dbReference type="Proteomes" id="UP000605676"/>
    </source>
</evidence>
<proteinExistence type="predicted"/>
<dbReference type="PROSITE" id="PS50234">
    <property type="entry name" value="VWFA"/>
    <property type="match status" value="1"/>
</dbReference>
<evidence type="ECO:0000256" key="1">
    <source>
        <dbReference type="SAM" id="Phobius"/>
    </source>
</evidence>
<comment type="caution">
    <text evidence="3">The sequence shown here is derived from an EMBL/GenBank/DDBJ whole genome shotgun (WGS) entry which is preliminary data.</text>
</comment>
<dbReference type="Gene3D" id="3.40.50.410">
    <property type="entry name" value="von Willebrand factor, type A domain"/>
    <property type="match status" value="1"/>
</dbReference>
<dbReference type="SUPFAM" id="SSF53300">
    <property type="entry name" value="vWA-like"/>
    <property type="match status" value="1"/>
</dbReference>
<organism evidence="3 4">
    <name type="scientific">Carboxylicivirga marina</name>
    <dbReference type="NCBI Taxonomy" id="2800988"/>
    <lineage>
        <taxon>Bacteria</taxon>
        <taxon>Pseudomonadati</taxon>
        <taxon>Bacteroidota</taxon>
        <taxon>Bacteroidia</taxon>
        <taxon>Marinilabiliales</taxon>
        <taxon>Marinilabiliaceae</taxon>
        <taxon>Carboxylicivirga</taxon>
    </lineage>
</organism>
<evidence type="ECO:0000259" key="2">
    <source>
        <dbReference type="PROSITE" id="PS50234"/>
    </source>
</evidence>
<dbReference type="InterPro" id="IPR050768">
    <property type="entry name" value="UPF0353/GerABKA_families"/>
</dbReference>
<dbReference type="RefSeq" id="WP_200463661.1">
    <property type="nucleotide sequence ID" value="NZ_JAENRR010000006.1"/>
</dbReference>
<dbReference type="PANTHER" id="PTHR22550:SF18">
    <property type="entry name" value="VWFA DOMAIN-CONTAINING PROTEIN"/>
    <property type="match status" value="1"/>
</dbReference>
<gene>
    <name evidence="3" type="ORF">JIV24_03690</name>
</gene>
<dbReference type="InterPro" id="IPR002035">
    <property type="entry name" value="VWF_A"/>
</dbReference>
<keyword evidence="1" id="KW-1133">Transmembrane helix</keyword>
<dbReference type="PANTHER" id="PTHR22550">
    <property type="entry name" value="SPORE GERMINATION PROTEIN"/>
    <property type="match status" value="1"/>
</dbReference>
<feature type="transmembrane region" description="Helical" evidence="1">
    <location>
        <begin position="297"/>
        <end position="319"/>
    </location>
</feature>
<feature type="domain" description="VWFA" evidence="2">
    <location>
        <begin position="102"/>
        <end position="278"/>
    </location>
</feature>
<dbReference type="Pfam" id="PF00092">
    <property type="entry name" value="VWA"/>
    <property type="match status" value="1"/>
</dbReference>
<feature type="transmembrane region" description="Helical" evidence="1">
    <location>
        <begin position="61"/>
        <end position="79"/>
    </location>
</feature>
<accession>A0ABS1HFH4</accession>
<dbReference type="EMBL" id="JAENRR010000006">
    <property type="protein sequence ID" value="MBK3516430.1"/>
    <property type="molecule type" value="Genomic_DNA"/>
</dbReference>
<name>A0ABS1HFH4_9BACT</name>
<keyword evidence="4" id="KW-1185">Reference proteome</keyword>
<dbReference type="InterPro" id="IPR036465">
    <property type="entry name" value="vWFA_dom_sf"/>
</dbReference>
<dbReference type="Proteomes" id="UP000605676">
    <property type="component" value="Unassembled WGS sequence"/>
</dbReference>
<keyword evidence="1" id="KW-0472">Membrane</keyword>
<feature type="transmembrane region" description="Helical" evidence="1">
    <location>
        <begin position="6"/>
        <end position="24"/>
    </location>
</feature>
<reference evidence="3 4" key="1">
    <citation type="submission" date="2021-01" db="EMBL/GenBank/DDBJ databases">
        <title>Carboxyliciviraga sp.nov., isolated from coastal sediments.</title>
        <authorList>
            <person name="Lu D."/>
            <person name="Zhang T."/>
        </authorList>
    </citation>
    <scope>NUCLEOTIDE SEQUENCE [LARGE SCALE GENOMIC DNA]</scope>
    <source>
        <strain evidence="3 4">N1Y132</strain>
    </source>
</reference>
<sequence length="331" mass="37441">MSFEFAHIWFFLLLPLPLIVRWLLPSFKKRRTAMLHPRFEHKSELTGLKAKKAAWVSRRGIFNELIIWLTWALLIGAAAHPQLSGEPEMQVKNSRSFFIAADISFSMDTRDWVINEQRLSRWEAIKFIMAEFIEEREGDRLGLIFFGSNAYLQSPLTTDLNFIKWQLEETDVGMAGQMTGIGNAIGYASELFEKDTIENKVLLLLTDGVDSGSDISPIDAANMAKKDSITIYTLGIGDTKATGSDLDESTLTHIAESTGGQYFAAIDPVELRKAYDALNELEPIEWEEMQYKPTITLYHYPLILALVLALIHQLLLAIIKLSSSLINRNVQ</sequence>
<keyword evidence="1" id="KW-0812">Transmembrane</keyword>
<protein>
    <submittedName>
        <fullName evidence="3">VWA domain-containing protein</fullName>
    </submittedName>
</protein>